<protein>
    <recommendedName>
        <fullName evidence="3">DUF4034 domain-containing protein</fullName>
    </recommendedName>
</protein>
<proteinExistence type="predicted"/>
<reference evidence="1 2" key="1">
    <citation type="journal article" date="2023" name="Ecotoxicol. Environ. Saf.">
        <title>Mercury remediation potential of mercury-resistant strain Rheinheimera metallidurans sp. nov. isolated from a municipal waste dumping site.</title>
        <authorList>
            <person name="Yadav V."/>
            <person name="Manjhi A."/>
            <person name="Vadakedath N."/>
        </authorList>
    </citation>
    <scope>NUCLEOTIDE SEQUENCE [LARGE SCALE GENOMIC DNA]</scope>
    <source>
        <strain evidence="1 2">E-49</strain>
    </source>
</reference>
<comment type="caution">
    <text evidence="1">The sequence shown here is derived from an EMBL/GenBank/DDBJ whole genome shotgun (WGS) entry which is preliminary data.</text>
</comment>
<name>A0ABU8CAQ7_9GAMM</name>
<dbReference type="EMBL" id="JALAAR010000014">
    <property type="protein sequence ID" value="MEH8018608.1"/>
    <property type="molecule type" value="Genomic_DNA"/>
</dbReference>
<evidence type="ECO:0008006" key="3">
    <source>
        <dbReference type="Google" id="ProtNLM"/>
    </source>
</evidence>
<dbReference type="RefSeq" id="WP_335737011.1">
    <property type="nucleotide sequence ID" value="NZ_JALAAR010000014.1"/>
</dbReference>
<sequence>MQASISRWCYPLIALLMLAALVLLVRQGLASAYHFKSVFYLEQWHRSKTLTASAYQDAKIAAERAVQLDNANPHYRLMLARTLEWGHHQQLEQIDTMRLNQLYQQALSQRTQWGDGYAAYAYALAWVLNQPGAAAAQLLQAEQFGPYMPQPLLLSVRLAGEFWPQLPAEFKAQYFRNVLKLAKAYYPVYRQFVSISRQSPLQKVQCAYLRQQQLSSDEFSRLQRDLCRHWPKVNG</sequence>
<evidence type="ECO:0000313" key="2">
    <source>
        <dbReference type="Proteomes" id="UP001375382"/>
    </source>
</evidence>
<gene>
    <name evidence="1" type="ORF">MN202_15295</name>
</gene>
<dbReference type="Proteomes" id="UP001375382">
    <property type="component" value="Unassembled WGS sequence"/>
</dbReference>
<evidence type="ECO:0000313" key="1">
    <source>
        <dbReference type="EMBL" id="MEH8018608.1"/>
    </source>
</evidence>
<keyword evidence="2" id="KW-1185">Reference proteome</keyword>
<accession>A0ABU8CAQ7</accession>
<organism evidence="1 2">
    <name type="scientific">Rheinheimera muenzenbergensis</name>
    <dbReference type="NCBI Taxonomy" id="1193628"/>
    <lineage>
        <taxon>Bacteria</taxon>
        <taxon>Pseudomonadati</taxon>
        <taxon>Pseudomonadota</taxon>
        <taxon>Gammaproteobacteria</taxon>
        <taxon>Chromatiales</taxon>
        <taxon>Chromatiaceae</taxon>
        <taxon>Rheinheimera</taxon>
    </lineage>
</organism>